<keyword evidence="4" id="KW-1185">Reference proteome</keyword>
<dbReference type="InterPro" id="IPR036291">
    <property type="entry name" value="NAD(P)-bd_dom_sf"/>
</dbReference>
<feature type="domain" description="Ketoreductase" evidence="2">
    <location>
        <begin position="7"/>
        <end position="173"/>
    </location>
</feature>
<dbReference type="InterPro" id="IPR020904">
    <property type="entry name" value="Sc_DH/Rdtase_CS"/>
</dbReference>
<proteinExistence type="inferred from homology"/>
<dbReference type="PANTHER" id="PTHR42879">
    <property type="entry name" value="3-OXOACYL-(ACYL-CARRIER-PROTEIN) REDUCTASE"/>
    <property type="match status" value="1"/>
</dbReference>
<dbReference type="SUPFAM" id="SSF51735">
    <property type="entry name" value="NAD(P)-binding Rossmann-fold domains"/>
    <property type="match status" value="1"/>
</dbReference>
<keyword evidence="3" id="KW-0560">Oxidoreductase</keyword>
<dbReference type="AlphaFoldDB" id="A0A399EVJ3"/>
<dbReference type="RefSeq" id="WP_119359715.1">
    <property type="nucleotide sequence ID" value="NZ_QWKZ01000025.1"/>
</dbReference>
<dbReference type="PROSITE" id="PS00061">
    <property type="entry name" value="ADH_SHORT"/>
    <property type="match status" value="1"/>
</dbReference>
<name>A0A399EVJ3_9DEIN</name>
<dbReference type="Pfam" id="PF13561">
    <property type="entry name" value="adh_short_C2"/>
    <property type="match status" value="1"/>
</dbReference>
<dbReference type="GO" id="GO:0016491">
    <property type="term" value="F:oxidoreductase activity"/>
    <property type="evidence" value="ECO:0007669"/>
    <property type="project" value="UniProtKB-KW"/>
</dbReference>
<dbReference type="PANTHER" id="PTHR42879:SF2">
    <property type="entry name" value="3-OXOACYL-[ACYL-CARRIER-PROTEIN] REDUCTASE FABG"/>
    <property type="match status" value="1"/>
</dbReference>
<dbReference type="NCBIfam" id="NF009466">
    <property type="entry name" value="PRK12826.1-2"/>
    <property type="match status" value="1"/>
</dbReference>
<dbReference type="InterPro" id="IPR057326">
    <property type="entry name" value="KR_dom"/>
</dbReference>
<evidence type="ECO:0000313" key="4">
    <source>
        <dbReference type="Proteomes" id="UP000265800"/>
    </source>
</evidence>
<organism evidence="3 4">
    <name type="scientific">Meiothermus luteus</name>
    <dbReference type="NCBI Taxonomy" id="2026184"/>
    <lineage>
        <taxon>Bacteria</taxon>
        <taxon>Thermotogati</taxon>
        <taxon>Deinococcota</taxon>
        <taxon>Deinococci</taxon>
        <taxon>Thermales</taxon>
        <taxon>Thermaceae</taxon>
        <taxon>Meiothermus</taxon>
    </lineage>
</organism>
<evidence type="ECO:0000259" key="2">
    <source>
        <dbReference type="SMART" id="SM00822"/>
    </source>
</evidence>
<reference evidence="3 4" key="1">
    <citation type="submission" date="2018-08" db="EMBL/GenBank/DDBJ databases">
        <title>Meiothermus luteus KCTC 52599 genome sequencing project.</title>
        <authorList>
            <person name="Da Costa M.S."/>
            <person name="Albuquerque L."/>
            <person name="Raposo P."/>
            <person name="Froufe H.J.C."/>
            <person name="Barroso C.S."/>
            <person name="Egas C."/>
        </authorList>
    </citation>
    <scope>NUCLEOTIDE SEQUENCE [LARGE SCALE GENOMIC DNA]</scope>
    <source>
        <strain evidence="3 4">KCTC 52599</strain>
    </source>
</reference>
<protein>
    <submittedName>
        <fullName evidence="3">Putative ketoacyl reductase</fullName>
        <ecNumber evidence="3">1.3.1.-</ecNumber>
    </submittedName>
</protein>
<dbReference type="PRINTS" id="PR00080">
    <property type="entry name" value="SDRFAMILY"/>
</dbReference>
<dbReference type="Proteomes" id="UP000265800">
    <property type="component" value="Unassembled WGS sequence"/>
</dbReference>
<dbReference type="GO" id="GO:0032787">
    <property type="term" value="P:monocarboxylic acid metabolic process"/>
    <property type="evidence" value="ECO:0007669"/>
    <property type="project" value="UniProtKB-ARBA"/>
</dbReference>
<dbReference type="FunFam" id="3.40.50.720:FF:000084">
    <property type="entry name" value="Short-chain dehydrogenase reductase"/>
    <property type="match status" value="1"/>
</dbReference>
<dbReference type="EC" id="1.3.1.-" evidence="3"/>
<dbReference type="SMART" id="SM00822">
    <property type="entry name" value="PKS_KR"/>
    <property type="match status" value="1"/>
</dbReference>
<dbReference type="OrthoDB" id="9803333at2"/>
<dbReference type="PRINTS" id="PR00081">
    <property type="entry name" value="GDHRDH"/>
</dbReference>
<accession>A0A399EVJ3</accession>
<gene>
    <name evidence="3" type="primary">actIII</name>
    <name evidence="3" type="ORF">Mlute_01050</name>
</gene>
<dbReference type="EMBL" id="QWKZ01000025">
    <property type="protein sequence ID" value="RIH87109.1"/>
    <property type="molecule type" value="Genomic_DNA"/>
</dbReference>
<dbReference type="InterPro" id="IPR002347">
    <property type="entry name" value="SDR_fam"/>
</dbReference>
<evidence type="ECO:0000313" key="3">
    <source>
        <dbReference type="EMBL" id="RIH87109.1"/>
    </source>
</evidence>
<evidence type="ECO:0000256" key="1">
    <source>
        <dbReference type="ARBA" id="ARBA00006484"/>
    </source>
</evidence>
<comment type="similarity">
    <text evidence="1">Belongs to the short-chain dehydrogenases/reductases (SDR) family.</text>
</comment>
<dbReference type="Gene3D" id="3.40.50.720">
    <property type="entry name" value="NAD(P)-binding Rossmann-like Domain"/>
    <property type="match status" value="1"/>
</dbReference>
<dbReference type="InterPro" id="IPR050259">
    <property type="entry name" value="SDR"/>
</dbReference>
<comment type="caution">
    <text evidence="3">The sequence shown here is derived from an EMBL/GenBank/DDBJ whole genome shotgun (WGS) entry which is preliminary data.</text>
</comment>
<sequence length="254" mass="26674">MRPLEGRHALVTGASRGIGGAIARALGEAGAALSLLGRDRQALLERARELGGEVHVEVCDVTDPEAVRRAVEGAEAAWGPVHILVNNAGQAESQPFLKTELALWQRMLQVNLTGAFLCTQAALPGMLRAGWGRIVNVASTAGLKGYPYVAAYVAAKHGLVGLTRALALELARKNITVNAVCPGFTETGLLAQSLNRIVEKTGRSPDEAREELARTNPQGRFVRPEEVAQAVLWLALPASAAINGQAIAVAGGEV</sequence>